<feature type="domain" description="Tetrapyrrole biosynthesis uroporphyrinogen III synthase" evidence="1">
    <location>
        <begin position="19"/>
        <end position="321"/>
    </location>
</feature>
<dbReference type="Proteomes" id="UP000027195">
    <property type="component" value="Unassembled WGS sequence"/>
</dbReference>
<proteinExistence type="predicted"/>
<dbReference type="GO" id="GO:0006782">
    <property type="term" value="P:protoporphyrinogen IX biosynthetic process"/>
    <property type="evidence" value="ECO:0007669"/>
    <property type="project" value="UniProtKB-UniPathway"/>
</dbReference>
<dbReference type="UniPathway" id="UPA00251">
    <property type="reaction ID" value="UER00320"/>
</dbReference>
<dbReference type="GO" id="GO:0006780">
    <property type="term" value="P:uroporphyrinogen III biosynthetic process"/>
    <property type="evidence" value="ECO:0007669"/>
    <property type="project" value="InterPro"/>
</dbReference>
<dbReference type="GO" id="GO:0005829">
    <property type="term" value="C:cytosol"/>
    <property type="evidence" value="ECO:0007669"/>
    <property type="project" value="TreeGrafter"/>
</dbReference>
<reference evidence="3" key="1">
    <citation type="journal article" date="2014" name="Proc. Natl. Acad. Sci. U.S.A.">
        <title>Extensive sampling of basidiomycete genomes demonstrates inadequacy of the white-rot/brown-rot paradigm for wood decay fungi.</title>
        <authorList>
            <person name="Riley R."/>
            <person name="Salamov A.A."/>
            <person name="Brown D.W."/>
            <person name="Nagy L.G."/>
            <person name="Floudas D."/>
            <person name="Held B.W."/>
            <person name="Levasseur A."/>
            <person name="Lombard V."/>
            <person name="Morin E."/>
            <person name="Otillar R."/>
            <person name="Lindquist E.A."/>
            <person name="Sun H."/>
            <person name="LaButti K.M."/>
            <person name="Schmutz J."/>
            <person name="Jabbour D."/>
            <person name="Luo H."/>
            <person name="Baker S.E."/>
            <person name="Pisabarro A.G."/>
            <person name="Walton J.D."/>
            <person name="Blanchette R.A."/>
            <person name="Henrissat B."/>
            <person name="Martin F."/>
            <person name="Cullen D."/>
            <person name="Hibbett D.S."/>
            <person name="Grigoriev I.V."/>
        </authorList>
    </citation>
    <scope>NUCLEOTIDE SEQUENCE [LARGE SCALE GENOMIC DNA]</scope>
    <source>
        <strain evidence="3">FD-172 SS1</strain>
    </source>
</reference>
<dbReference type="STRING" id="930990.A0A067MQN6"/>
<dbReference type="AlphaFoldDB" id="A0A067MQN6"/>
<dbReference type="PANTHER" id="PTHR12390">
    <property type="entry name" value="UROPORPHYRINOGEN III SYNTHASE"/>
    <property type="match status" value="1"/>
</dbReference>
<dbReference type="OrthoDB" id="5595751at2759"/>
<dbReference type="InterPro" id="IPR003754">
    <property type="entry name" value="4pyrrol_synth_uPrphyn_synth"/>
</dbReference>
<organism evidence="2 3">
    <name type="scientific">Botryobasidium botryosum (strain FD-172 SS1)</name>
    <dbReference type="NCBI Taxonomy" id="930990"/>
    <lineage>
        <taxon>Eukaryota</taxon>
        <taxon>Fungi</taxon>
        <taxon>Dikarya</taxon>
        <taxon>Basidiomycota</taxon>
        <taxon>Agaricomycotina</taxon>
        <taxon>Agaricomycetes</taxon>
        <taxon>Cantharellales</taxon>
        <taxon>Botryobasidiaceae</taxon>
        <taxon>Botryobasidium</taxon>
    </lineage>
</organism>
<keyword evidence="3" id="KW-1185">Reference proteome</keyword>
<evidence type="ECO:0000313" key="2">
    <source>
        <dbReference type="EMBL" id="KDQ17025.1"/>
    </source>
</evidence>
<dbReference type="PANTHER" id="PTHR12390:SF0">
    <property type="entry name" value="UROPORPHYRINOGEN-III SYNTHASE"/>
    <property type="match status" value="1"/>
</dbReference>
<dbReference type="FunCoup" id="A0A067MQN6">
    <property type="interactions" value="302"/>
</dbReference>
<sequence>MRSVVILKNPAEDATSDPYRTEFLSADYTPLLVPVLNHSLVNQDRLKEIVGAGPGGQYGAVVVTSARAVEAWQNIADVVADEASERGRSIGRGRHTRSISGDWSQVPFYAVGPSTDKSLHKIANNLPPLSHFSPSLILGSAEAGTGENLARYILTDYGTRWSAAGITRGTGKLPLLYLVGDKTTDVVPRVLKDGGFETLYLQVYSTFPSDRLGEDIEVAVESLRSDDDGSAPHTWIVFFAPSAAKSALPILRRHFVLPSTAAQPKTSSDNAPDTANALARPLLPARFATIGPTTATFLRDEHPSRFRVDVISPRPDAASLANAIREFDAAHAASL</sequence>
<gene>
    <name evidence="2" type="ORF">BOTBODRAFT_172623</name>
</gene>
<evidence type="ECO:0000259" key="1">
    <source>
        <dbReference type="Pfam" id="PF02602"/>
    </source>
</evidence>
<dbReference type="InterPro" id="IPR036108">
    <property type="entry name" value="4pyrrol_syn_uPrphyn_synt_sf"/>
</dbReference>
<dbReference type="Gene3D" id="3.40.50.10090">
    <property type="match status" value="2"/>
</dbReference>
<name>A0A067MQN6_BOTB1</name>
<dbReference type="EMBL" id="KL198025">
    <property type="protein sequence ID" value="KDQ17025.1"/>
    <property type="molecule type" value="Genomic_DNA"/>
</dbReference>
<dbReference type="InParanoid" id="A0A067MQN6"/>
<accession>A0A067MQN6</accession>
<dbReference type="SUPFAM" id="SSF69618">
    <property type="entry name" value="HemD-like"/>
    <property type="match status" value="1"/>
</dbReference>
<dbReference type="InterPro" id="IPR039793">
    <property type="entry name" value="UROS/Hem4"/>
</dbReference>
<dbReference type="HOGENOM" id="CLU_051874_0_1_1"/>
<dbReference type="CDD" id="cd06578">
    <property type="entry name" value="HemD"/>
    <property type="match status" value="1"/>
</dbReference>
<evidence type="ECO:0000313" key="3">
    <source>
        <dbReference type="Proteomes" id="UP000027195"/>
    </source>
</evidence>
<protein>
    <recommendedName>
        <fullName evidence="1">Tetrapyrrole biosynthesis uroporphyrinogen III synthase domain-containing protein</fullName>
    </recommendedName>
</protein>
<dbReference type="GO" id="GO:0004852">
    <property type="term" value="F:uroporphyrinogen-III synthase activity"/>
    <property type="evidence" value="ECO:0007669"/>
    <property type="project" value="InterPro"/>
</dbReference>
<dbReference type="Pfam" id="PF02602">
    <property type="entry name" value="HEM4"/>
    <property type="match status" value="1"/>
</dbReference>